<sequence>MTADLTWEAVSRGIPKVYADVLEVVWNHREGTRDGVELMSGVAALAEKAKAVMEMGDPNADPDHPNRWTNDSSLGAKLYWNDFQELGPDHPRTQFWIHFFAGNIAHAGGMLLRLAAMHPMDPLEEGEGFWTAAEDDVVQWCGVDPA</sequence>
<gene>
    <name evidence="1" type="ORF">SEA_PATIO_11</name>
</gene>
<dbReference type="Proteomes" id="UP000240586">
    <property type="component" value="Segment"/>
</dbReference>
<proteinExistence type="predicted"/>
<evidence type="ECO:0000313" key="1">
    <source>
        <dbReference type="EMBL" id="ATS93093.1"/>
    </source>
</evidence>
<keyword evidence="2" id="KW-1185">Reference proteome</keyword>
<evidence type="ECO:0000313" key="2">
    <source>
        <dbReference type="Proteomes" id="UP000240586"/>
    </source>
</evidence>
<organism evidence="1 2">
    <name type="scientific">Gordonia phage Patio</name>
    <dbReference type="NCBI Taxonomy" id="2041515"/>
    <lineage>
        <taxon>Viruses</taxon>
        <taxon>Duplodnaviria</taxon>
        <taxon>Heunggongvirae</taxon>
        <taxon>Uroviricota</taxon>
        <taxon>Caudoviricetes</taxon>
        <taxon>Zierdtviridae</taxon>
        <taxon>Emilbogenvirinae</taxon>
        <taxon>Skysandvirus</taxon>
        <taxon>Skysandvirus patio</taxon>
    </lineage>
</organism>
<reference evidence="1 2" key="1">
    <citation type="submission" date="2017-09" db="EMBL/GenBank/DDBJ databases">
        <authorList>
            <person name="Choi Z."/>
            <person name="Grubb S."/>
            <person name="Kuchan S."/>
            <person name="Pennathur K."/>
            <person name="Roskowski K."/>
            <person name="Garlena R.A."/>
            <person name="Russell D.A."/>
            <person name="Pope W.H."/>
            <person name="Jacobs-Sera D."/>
            <person name="Hatfull G.F."/>
        </authorList>
    </citation>
    <scope>NUCLEOTIDE SEQUENCE [LARGE SCALE GENOMIC DNA]</scope>
</reference>
<protein>
    <submittedName>
        <fullName evidence="1">Uncharacterized protein</fullName>
    </submittedName>
</protein>
<name>A0A2D2W4S1_9CAUD</name>
<accession>A0A2D2W4S1</accession>
<dbReference type="EMBL" id="MF919542">
    <property type="protein sequence ID" value="ATS93093.1"/>
    <property type="molecule type" value="Genomic_DNA"/>
</dbReference>